<dbReference type="InterPro" id="IPR029058">
    <property type="entry name" value="AB_hydrolase_fold"/>
</dbReference>
<evidence type="ECO:0000313" key="2">
    <source>
        <dbReference type="EMBL" id="GMI65547.1"/>
    </source>
</evidence>
<keyword evidence="2" id="KW-0645">Protease</keyword>
<evidence type="ECO:0000256" key="1">
    <source>
        <dbReference type="ARBA" id="ARBA00009431"/>
    </source>
</evidence>
<accession>A0A9W7GUZ9</accession>
<comment type="similarity">
    <text evidence="1">Belongs to the peptidase S10 family.</text>
</comment>
<protein>
    <submittedName>
        <fullName evidence="2">Serine carboxypeptidase-like 41</fullName>
    </submittedName>
</protein>
<keyword evidence="2" id="KW-0121">Carboxypeptidase</keyword>
<proteinExistence type="inferred from homology"/>
<dbReference type="OrthoDB" id="973044at2759"/>
<comment type="caution">
    <text evidence="2">The sequence shown here is derived from an EMBL/GenBank/DDBJ whole genome shotgun (WGS) entry which is preliminary data.</text>
</comment>
<dbReference type="GO" id="GO:0006508">
    <property type="term" value="P:proteolysis"/>
    <property type="evidence" value="ECO:0007669"/>
    <property type="project" value="InterPro"/>
</dbReference>
<dbReference type="GO" id="GO:0004185">
    <property type="term" value="F:serine-type carboxypeptidase activity"/>
    <property type="evidence" value="ECO:0007669"/>
    <property type="project" value="InterPro"/>
</dbReference>
<dbReference type="Pfam" id="PF00450">
    <property type="entry name" value="Peptidase_S10"/>
    <property type="match status" value="1"/>
</dbReference>
<organism evidence="2 4">
    <name type="scientific">Hibiscus trionum</name>
    <name type="common">Flower of an hour</name>
    <dbReference type="NCBI Taxonomy" id="183268"/>
    <lineage>
        <taxon>Eukaryota</taxon>
        <taxon>Viridiplantae</taxon>
        <taxon>Streptophyta</taxon>
        <taxon>Embryophyta</taxon>
        <taxon>Tracheophyta</taxon>
        <taxon>Spermatophyta</taxon>
        <taxon>Magnoliopsida</taxon>
        <taxon>eudicotyledons</taxon>
        <taxon>Gunneridae</taxon>
        <taxon>Pentapetalae</taxon>
        <taxon>rosids</taxon>
        <taxon>malvids</taxon>
        <taxon>Malvales</taxon>
        <taxon>Malvaceae</taxon>
        <taxon>Malvoideae</taxon>
        <taxon>Hibiscus</taxon>
    </lineage>
</organism>
<dbReference type="Gene3D" id="3.40.50.1820">
    <property type="entry name" value="alpha/beta hydrolase"/>
    <property type="match status" value="1"/>
</dbReference>
<dbReference type="SUPFAM" id="SSF53474">
    <property type="entry name" value="alpha/beta-Hydrolases"/>
    <property type="match status" value="1"/>
</dbReference>
<evidence type="ECO:0000313" key="3">
    <source>
        <dbReference type="EMBL" id="GMI65551.1"/>
    </source>
</evidence>
<keyword evidence="2" id="KW-0378">Hydrolase</keyword>
<dbReference type="InterPro" id="IPR001563">
    <property type="entry name" value="Peptidase_S10"/>
</dbReference>
<dbReference type="EMBL" id="BSYR01000003">
    <property type="protein sequence ID" value="GMI65551.1"/>
    <property type="molecule type" value="Genomic_DNA"/>
</dbReference>
<dbReference type="Proteomes" id="UP001165190">
    <property type="component" value="Unassembled WGS sequence"/>
</dbReference>
<dbReference type="EMBL" id="BSYR01000003">
    <property type="protein sequence ID" value="GMI65547.1"/>
    <property type="molecule type" value="Genomic_DNA"/>
</dbReference>
<sequence>MLPALKSLLQQSVPITIFSGDVDGMVPATGTLQHLYKLTEEMNIKLTKEEAWSHENKVGGRKYSFGDLLTFFTVIGGNHHVTVSRPSEALYLFTNFTVNRMH</sequence>
<gene>
    <name evidence="2" type="ORF">HRI_000224000</name>
    <name evidence="3" type="ORF">HRI_000224400</name>
</gene>
<reference evidence="2" key="1">
    <citation type="submission" date="2023-05" db="EMBL/GenBank/DDBJ databases">
        <title>Genome and transcriptome analyses reveal genes involved in the formation of fine ridges on petal epidermal cells in Hibiscus trionum.</title>
        <authorList>
            <person name="Koshimizu S."/>
            <person name="Masuda S."/>
            <person name="Ishii T."/>
            <person name="Shirasu K."/>
            <person name="Hoshino A."/>
            <person name="Arita M."/>
        </authorList>
    </citation>
    <scope>NUCLEOTIDE SEQUENCE</scope>
    <source>
        <strain evidence="2">Hamamatsu line</strain>
    </source>
</reference>
<name>A0A9W7GUZ9_HIBTR</name>
<evidence type="ECO:0000313" key="4">
    <source>
        <dbReference type="Proteomes" id="UP001165190"/>
    </source>
</evidence>
<dbReference type="AlphaFoldDB" id="A0A9W7GUZ9"/>
<keyword evidence="4" id="KW-1185">Reference proteome</keyword>